<evidence type="ECO:0000256" key="8">
    <source>
        <dbReference type="SAM" id="MobiDB-lite"/>
    </source>
</evidence>
<feature type="transmembrane region" description="Helical" evidence="7">
    <location>
        <begin position="161"/>
        <end position="178"/>
    </location>
</feature>
<feature type="compositionally biased region" description="Gly residues" evidence="8">
    <location>
        <begin position="10"/>
        <end position="23"/>
    </location>
</feature>
<evidence type="ECO:0000256" key="6">
    <source>
        <dbReference type="ARBA" id="ARBA00023136"/>
    </source>
</evidence>
<dbReference type="GO" id="GO:0005794">
    <property type="term" value="C:Golgi apparatus"/>
    <property type="evidence" value="ECO:0007669"/>
    <property type="project" value="TreeGrafter"/>
</dbReference>
<dbReference type="GO" id="GO:0016020">
    <property type="term" value="C:membrane"/>
    <property type="evidence" value="ECO:0007669"/>
    <property type="project" value="UniProtKB-SubCell"/>
</dbReference>
<dbReference type="InterPro" id="IPR004895">
    <property type="entry name" value="Prenylated_rab_accept_PRA1"/>
</dbReference>
<name>A0A1J3CX02_NOCCA</name>
<feature type="region of interest" description="Disordered" evidence="8">
    <location>
        <begin position="1"/>
        <end position="32"/>
    </location>
</feature>
<comment type="subcellular location">
    <subcellularLocation>
        <location evidence="2">Endomembrane system</location>
        <topology evidence="2">Multi-pass membrane protein</topology>
    </subcellularLocation>
    <subcellularLocation>
        <location evidence="7">Membrane</location>
        <topology evidence="7">Multi-pass membrane protein</topology>
    </subcellularLocation>
</comment>
<comment type="similarity">
    <text evidence="3 7">Belongs to the PRA1 family.</text>
</comment>
<evidence type="ECO:0000313" key="9">
    <source>
        <dbReference type="EMBL" id="JAU08852.1"/>
    </source>
</evidence>
<keyword evidence="4 7" id="KW-0812">Transmembrane</keyword>
<comment type="function">
    <text evidence="1 7">May be involved in both secretory and endocytic intracellular trafficking in the endosomal/prevacuolar compartments.</text>
</comment>
<keyword evidence="6 7" id="KW-0472">Membrane</keyword>
<organism evidence="9">
    <name type="scientific">Noccaea caerulescens</name>
    <name type="common">Alpine penny-cress</name>
    <name type="synonym">Thlaspi caerulescens</name>
    <dbReference type="NCBI Taxonomy" id="107243"/>
    <lineage>
        <taxon>Eukaryota</taxon>
        <taxon>Viridiplantae</taxon>
        <taxon>Streptophyta</taxon>
        <taxon>Embryophyta</taxon>
        <taxon>Tracheophyta</taxon>
        <taxon>Spermatophyta</taxon>
        <taxon>Magnoliopsida</taxon>
        <taxon>eudicotyledons</taxon>
        <taxon>Gunneridae</taxon>
        <taxon>Pentapetalae</taxon>
        <taxon>rosids</taxon>
        <taxon>malvids</taxon>
        <taxon>Brassicales</taxon>
        <taxon>Brassicaceae</taxon>
        <taxon>Coluteocarpeae</taxon>
        <taxon>Noccaea</taxon>
    </lineage>
</organism>
<proteinExistence type="inferred from homology"/>
<evidence type="ECO:0000256" key="7">
    <source>
        <dbReference type="RuleBase" id="RU363107"/>
    </source>
</evidence>
<evidence type="ECO:0000256" key="3">
    <source>
        <dbReference type="ARBA" id="ARBA00006483"/>
    </source>
</evidence>
<dbReference type="GO" id="GO:0005783">
    <property type="term" value="C:endoplasmic reticulum"/>
    <property type="evidence" value="ECO:0007669"/>
    <property type="project" value="TreeGrafter"/>
</dbReference>
<dbReference type="PANTHER" id="PTHR19317:SF16">
    <property type="entry name" value="PRA1 FAMILY PROTEIN E"/>
    <property type="match status" value="1"/>
</dbReference>
<reference evidence="9" key="1">
    <citation type="submission" date="2016-07" db="EMBL/GenBank/DDBJ databases">
        <title>De novo transcriptome assembly of four accessions of the metal hyperaccumulator plant Noccaea caerulescens.</title>
        <authorList>
            <person name="Blande D."/>
            <person name="Halimaa P."/>
            <person name="Tervahauta A.I."/>
            <person name="Aarts M.G."/>
            <person name="Karenlampi S.O."/>
        </authorList>
    </citation>
    <scope>NUCLEOTIDE SEQUENCE</scope>
</reference>
<dbReference type="Pfam" id="PF03208">
    <property type="entry name" value="PRA1"/>
    <property type="match status" value="1"/>
</dbReference>
<protein>
    <recommendedName>
        <fullName evidence="7">PRA1 family protein</fullName>
    </recommendedName>
</protein>
<evidence type="ECO:0000256" key="2">
    <source>
        <dbReference type="ARBA" id="ARBA00004127"/>
    </source>
</evidence>
<evidence type="ECO:0000256" key="5">
    <source>
        <dbReference type="ARBA" id="ARBA00022989"/>
    </source>
</evidence>
<evidence type="ECO:0000256" key="1">
    <source>
        <dbReference type="ARBA" id="ARBA00002501"/>
    </source>
</evidence>
<evidence type="ECO:0000256" key="4">
    <source>
        <dbReference type="ARBA" id="ARBA00022692"/>
    </source>
</evidence>
<keyword evidence="7" id="KW-0813">Transport</keyword>
<dbReference type="PANTHER" id="PTHR19317">
    <property type="entry name" value="PRENYLATED RAB ACCEPTOR 1-RELATED"/>
    <property type="match status" value="1"/>
</dbReference>
<keyword evidence="5 7" id="KW-1133">Transmembrane helix</keyword>
<sequence length="213" mass="22674">MNQKPPPYGYGSGGGGGGGGGGPSSSSNNTTIGTLSARAKQTTQSMITTLRPWGELLDLAALSVPYKYIEAMAHLRHNLSYFRANYALAVLVIVFLGLIYHPVSMVAFIVVFIGWILLYFSRDANDPIVISEKVVDDRIVLCLLSLATILALVYTDVGENVLVSLIVGLLIVGAHAAFRTTDDLFLDEETARRGGLVSSAAAGNRPPSSYTPI</sequence>
<feature type="transmembrane region" description="Helical" evidence="7">
    <location>
        <begin position="86"/>
        <end position="118"/>
    </location>
</feature>
<dbReference type="AlphaFoldDB" id="A0A1J3CX02"/>
<feature type="transmembrane region" description="Helical" evidence="7">
    <location>
        <begin position="139"/>
        <end position="155"/>
    </location>
</feature>
<dbReference type="EMBL" id="GEVI01023468">
    <property type="protein sequence ID" value="JAU08852.1"/>
    <property type="molecule type" value="Transcribed_RNA"/>
</dbReference>
<dbReference type="GO" id="GO:0016192">
    <property type="term" value="P:vesicle-mediated transport"/>
    <property type="evidence" value="ECO:0007669"/>
    <property type="project" value="TreeGrafter"/>
</dbReference>
<gene>
    <name evidence="9" type="ORF">GA_TR19102_c0_g1_i1_g.61301</name>
</gene>
<accession>A0A1J3CX02</accession>